<sequence length="301" mass="33187">MPATLKVSGTIEITSTEVSFKVPGRISKRLVDEGATVRVGQLVARLEDADLANEVAVRKAQVESARQALTELEAGSRRDEVRQAEAVVARAEAEAKRRSDDFRRQQELFGKEVISRQQFEAAQAANDAAQAQLRETRATLSLVREGPRRERIAQGRARLREAEAALKEAETRLGYATLTAPMAGIVTAKHAEPGEQVNPGSPVVTVGDLSSCWLRAYIPETELGRVKLGQQVRVTSDTYKGKAYEGTITFISPEAEFTPKNVQTEKERVKLVYRIKVTIPNPQLELKPGMPADGEIETRRQ</sequence>
<comment type="similarity">
    <text evidence="2">Belongs to the UPF0194 family.</text>
</comment>
<protein>
    <submittedName>
        <fullName evidence="9">HlyD family secretion protein</fullName>
    </submittedName>
</protein>
<keyword evidence="5 6" id="KW-0175">Coiled coil</keyword>
<dbReference type="EMBL" id="VLLN01000034">
    <property type="protein sequence ID" value="TWJ13872.1"/>
    <property type="molecule type" value="Genomic_DNA"/>
</dbReference>
<dbReference type="SUPFAM" id="SSF111369">
    <property type="entry name" value="HlyD-like secretion proteins"/>
    <property type="match status" value="3"/>
</dbReference>
<gene>
    <name evidence="9" type="ORF">JN12_03662</name>
</gene>
<keyword evidence="10" id="KW-1185">Reference proteome</keyword>
<dbReference type="Gene3D" id="2.40.50.100">
    <property type="match status" value="2"/>
</dbReference>
<dbReference type="Gene3D" id="1.10.287.470">
    <property type="entry name" value="Helix hairpin bin"/>
    <property type="match status" value="2"/>
</dbReference>
<dbReference type="OrthoDB" id="9778236at2"/>
<evidence type="ECO:0000313" key="9">
    <source>
        <dbReference type="EMBL" id="TWJ13872.1"/>
    </source>
</evidence>
<evidence type="ECO:0000256" key="3">
    <source>
        <dbReference type="ARBA" id="ARBA00022729"/>
    </source>
</evidence>
<comment type="caution">
    <text evidence="9">The sequence shown here is derived from an EMBL/GenBank/DDBJ whole genome shotgun (WGS) entry which is preliminary data.</text>
</comment>
<accession>A0A562V7N1</accession>
<organism evidence="9 10">
    <name type="scientific">Geobacter argillaceus</name>
    <dbReference type="NCBI Taxonomy" id="345631"/>
    <lineage>
        <taxon>Bacteria</taxon>
        <taxon>Pseudomonadati</taxon>
        <taxon>Thermodesulfobacteriota</taxon>
        <taxon>Desulfuromonadia</taxon>
        <taxon>Geobacterales</taxon>
        <taxon>Geobacteraceae</taxon>
        <taxon>Geobacter</taxon>
    </lineage>
</organism>
<dbReference type="PANTHER" id="PTHR32347">
    <property type="entry name" value="EFFLUX SYSTEM COMPONENT YKNX-RELATED"/>
    <property type="match status" value="1"/>
</dbReference>
<evidence type="ECO:0000313" key="10">
    <source>
        <dbReference type="Proteomes" id="UP000319449"/>
    </source>
</evidence>
<feature type="domain" description="CusB-like beta-barrel" evidence="8">
    <location>
        <begin position="212"/>
        <end position="296"/>
    </location>
</feature>
<reference evidence="9 10" key="1">
    <citation type="submission" date="2019-07" db="EMBL/GenBank/DDBJ databases">
        <title>Genomic Encyclopedia of Archaeal and Bacterial Type Strains, Phase II (KMG-II): from individual species to whole genera.</title>
        <authorList>
            <person name="Goeker M."/>
        </authorList>
    </citation>
    <scope>NUCLEOTIDE SEQUENCE [LARGE SCALE GENOMIC DNA]</scope>
    <source>
        <strain evidence="9 10">ATCC BAA-1139</strain>
    </source>
</reference>
<dbReference type="AlphaFoldDB" id="A0A562V7N1"/>
<evidence type="ECO:0000256" key="6">
    <source>
        <dbReference type="SAM" id="Coils"/>
    </source>
</evidence>
<comment type="subcellular location">
    <subcellularLocation>
        <location evidence="1">Periplasm</location>
    </subcellularLocation>
</comment>
<dbReference type="Proteomes" id="UP000319449">
    <property type="component" value="Unassembled WGS sequence"/>
</dbReference>
<evidence type="ECO:0000256" key="4">
    <source>
        <dbReference type="ARBA" id="ARBA00022764"/>
    </source>
</evidence>
<dbReference type="InterPro" id="IPR058792">
    <property type="entry name" value="Beta-barrel_RND_2"/>
</dbReference>
<evidence type="ECO:0000256" key="1">
    <source>
        <dbReference type="ARBA" id="ARBA00004418"/>
    </source>
</evidence>
<dbReference type="RefSeq" id="WP_145025472.1">
    <property type="nucleotide sequence ID" value="NZ_VLLN01000034.1"/>
</dbReference>
<evidence type="ECO:0000259" key="8">
    <source>
        <dbReference type="Pfam" id="PF25954"/>
    </source>
</evidence>
<dbReference type="GO" id="GO:0042597">
    <property type="term" value="C:periplasmic space"/>
    <property type="evidence" value="ECO:0007669"/>
    <property type="project" value="UniProtKB-SubCell"/>
</dbReference>
<feature type="coiled-coil region" evidence="6">
    <location>
        <begin position="81"/>
        <end position="172"/>
    </location>
</feature>
<dbReference type="Gene3D" id="2.40.30.170">
    <property type="match status" value="1"/>
</dbReference>
<dbReference type="InterPro" id="IPR059052">
    <property type="entry name" value="HH_YbhG-like"/>
</dbReference>
<evidence type="ECO:0000256" key="2">
    <source>
        <dbReference type="ARBA" id="ARBA00010602"/>
    </source>
</evidence>
<keyword evidence="4" id="KW-0574">Periplasm</keyword>
<dbReference type="InterPro" id="IPR050465">
    <property type="entry name" value="UPF0194_transport"/>
</dbReference>
<evidence type="ECO:0000259" key="7">
    <source>
        <dbReference type="Pfam" id="PF25881"/>
    </source>
</evidence>
<feature type="domain" description="YbhG-like alpha-helical hairpin" evidence="7">
    <location>
        <begin position="48"/>
        <end position="173"/>
    </location>
</feature>
<dbReference type="PANTHER" id="PTHR32347:SF29">
    <property type="entry name" value="UPF0194 MEMBRANE PROTEIN YBHG"/>
    <property type="match status" value="1"/>
</dbReference>
<proteinExistence type="inferred from homology"/>
<evidence type="ECO:0000256" key="5">
    <source>
        <dbReference type="ARBA" id="ARBA00023054"/>
    </source>
</evidence>
<dbReference type="Pfam" id="PF25881">
    <property type="entry name" value="HH_YBHG"/>
    <property type="match status" value="1"/>
</dbReference>
<dbReference type="Pfam" id="PF25954">
    <property type="entry name" value="Beta-barrel_RND_2"/>
    <property type="match status" value="1"/>
</dbReference>
<keyword evidence="3" id="KW-0732">Signal</keyword>
<name>A0A562V7N1_9BACT</name>